<feature type="compositionally biased region" description="Basic residues" evidence="1">
    <location>
        <begin position="587"/>
        <end position="596"/>
    </location>
</feature>
<feature type="region of interest" description="Disordered" evidence="1">
    <location>
        <begin position="233"/>
        <end position="325"/>
    </location>
</feature>
<dbReference type="VEuPathDB" id="FungiDB:G647_05567"/>
<feature type="region of interest" description="Disordered" evidence="1">
    <location>
        <begin position="342"/>
        <end position="389"/>
    </location>
</feature>
<dbReference type="VEuPathDB" id="FungiDB:CLCR_06924"/>
<feature type="compositionally biased region" description="Polar residues" evidence="1">
    <location>
        <begin position="482"/>
        <end position="497"/>
    </location>
</feature>
<reference evidence="3" key="1">
    <citation type="submission" date="2015-07" db="EMBL/GenBank/DDBJ databases">
        <authorList>
            <person name="Teixeira M.M."/>
            <person name="Souza R.C."/>
            <person name="Almeida L.G."/>
            <person name="Vicente V.A."/>
            <person name="de Hoog S."/>
            <person name="Bocca A.L."/>
            <person name="de Almeida S.R."/>
            <person name="Vasconcelos A.T."/>
            <person name="Felipe M.S."/>
        </authorList>
    </citation>
    <scope>NUCLEOTIDE SEQUENCE [LARGE SCALE GENOMIC DNA]</scope>
    <source>
        <strain evidence="3">KSF</strain>
    </source>
</reference>
<dbReference type="AlphaFoldDB" id="A0A1C1CPL2"/>
<evidence type="ECO:0000313" key="2">
    <source>
        <dbReference type="EMBL" id="OCT50436.1"/>
    </source>
</evidence>
<evidence type="ECO:0000313" key="3">
    <source>
        <dbReference type="Proteomes" id="UP000094526"/>
    </source>
</evidence>
<protein>
    <submittedName>
        <fullName evidence="2">Uncharacterized protein</fullName>
    </submittedName>
</protein>
<name>A0A1C1CPL2_9EURO</name>
<sequence length="596" mass="64298">MAKSKFGLLRRVKGKLASALGRVVARVHRKDTQRPENPHWEGFSDAFNGGSTDFSFVATPESAYRLHSPLVRSPTGLFVQHTDPMQDLSWPEPIDPPSGSNFSYADWRYLGTNYSDGSSHAALSSSPSSSWETEASSDALMTSLLNGLPEIPRLPRRPGRRNLQSDRASSHHNVASISDISSLGHGGTECAEALDRPSQADSPQQPRQGRLDHEVRPHQSVSEAVDAQIFALPASGDVGGSPGPTIRDDSDSPSPPSLPQAAVSDTSLDSIPQRPQNPMVQNFAVGSDTLPDPFMAESERRQAHQLWSDLSSSSDSRPSPVYQGNGVYVLHDGTIHDIQHGRRQVQVQPGSGVRSNRGDVQNVSSDEANQADRSDSPSGGSDLLPSSPPQTAVRRLHIAVSNLEGFTSPAAREAVHDLEQAVDGVVAIIDTLLDDIEVHAFNAEERRRRLADQLSELAVAHRVIQARDREINRLNHPELYGENTTPPEYASDAQQDPRSAARTPGGVQDNNSPSPATVVRRPGSEGDHASDRQVSVTAEAGSGAPSYRTSPDTASVIQSQTLAPEVVAQGSPASSQSRESDNIMLRRTPRFRRPTL</sequence>
<feature type="compositionally biased region" description="Polar residues" evidence="1">
    <location>
        <begin position="263"/>
        <end position="280"/>
    </location>
</feature>
<organism evidence="2 3">
    <name type="scientific">Cladophialophora carrionii</name>
    <dbReference type="NCBI Taxonomy" id="86049"/>
    <lineage>
        <taxon>Eukaryota</taxon>
        <taxon>Fungi</taxon>
        <taxon>Dikarya</taxon>
        <taxon>Ascomycota</taxon>
        <taxon>Pezizomycotina</taxon>
        <taxon>Eurotiomycetes</taxon>
        <taxon>Chaetothyriomycetidae</taxon>
        <taxon>Chaetothyriales</taxon>
        <taxon>Herpotrichiellaceae</taxon>
        <taxon>Cladophialophora</taxon>
    </lineage>
</organism>
<feature type="compositionally biased region" description="Low complexity" evidence="1">
    <location>
        <begin position="308"/>
        <end position="320"/>
    </location>
</feature>
<dbReference type="Proteomes" id="UP000094526">
    <property type="component" value="Unassembled WGS sequence"/>
</dbReference>
<feature type="region of interest" description="Disordered" evidence="1">
    <location>
        <begin position="149"/>
        <end position="220"/>
    </location>
</feature>
<feature type="compositionally biased region" description="Low complexity" evidence="1">
    <location>
        <begin position="376"/>
        <end position="385"/>
    </location>
</feature>
<comment type="caution">
    <text evidence="2">The sequence shown here is derived from an EMBL/GenBank/DDBJ whole genome shotgun (WGS) entry which is preliminary data.</text>
</comment>
<accession>A0A1C1CPL2</accession>
<evidence type="ECO:0000256" key="1">
    <source>
        <dbReference type="SAM" id="MobiDB-lite"/>
    </source>
</evidence>
<feature type="region of interest" description="Disordered" evidence="1">
    <location>
        <begin position="475"/>
        <end position="596"/>
    </location>
</feature>
<dbReference type="EMBL" id="LGRB01000010">
    <property type="protein sequence ID" value="OCT50436.1"/>
    <property type="molecule type" value="Genomic_DNA"/>
</dbReference>
<feature type="compositionally biased region" description="Polar residues" evidence="1">
    <location>
        <begin position="358"/>
        <end position="368"/>
    </location>
</feature>
<feature type="compositionally biased region" description="Polar residues" evidence="1">
    <location>
        <begin position="165"/>
        <end position="181"/>
    </location>
</feature>
<dbReference type="OrthoDB" id="10446781at2759"/>
<proteinExistence type="predicted"/>
<feature type="compositionally biased region" description="Polar residues" evidence="1">
    <location>
        <begin position="547"/>
        <end position="562"/>
    </location>
</feature>
<keyword evidence="3" id="KW-1185">Reference proteome</keyword>
<gene>
    <name evidence="2" type="ORF">CLCR_06924</name>
</gene>
<feature type="compositionally biased region" description="Basic and acidic residues" evidence="1">
    <location>
        <begin position="522"/>
        <end position="531"/>
    </location>
</feature>